<name>A0A811UU67_CERCA</name>
<reference evidence="1" key="1">
    <citation type="submission" date="2020-11" db="EMBL/GenBank/DDBJ databases">
        <authorList>
            <person name="Whitehead M."/>
        </authorList>
    </citation>
    <scope>NUCLEOTIDE SEQUENCE</scope>
    <source>
        <strain evidence="1">EGII</strain>
    </source>
</reference>
<protein>
    <submittedName>
        <fullName evidence="1">(Mediterranean fruit fly) hypothetical protein</fullName>
    </submittedName>
</protein>
<comment type="caution">
    <text evidence="1">The sequence shown here is derived from an EMBL/GenBank/DDBJ whole genome shotgun (WGS) entry which is preliminary data.</text>
</comment>
<evidence type="ECO:0000313" key="2">
    <source>
        <dbReference type="Proteomes" id="UP000606786"/>
    </source>
</evidence>
<dbReference type="AlphaFoldDB" id="A0A811UU67"/>
<proteinExistence type="predicted"/>
<keyword evidence="2" id="KW-1185">Reference proteome</keyword>
<dbReference type="EMBL" id="CAJHJT010000023">
    <property type="protein sequence ID" value="CAD7001515.1"/>
    <property type="molecule type" value="Genomic_DNA"/>
</dbReference>
<organism evidence="1 2">
    <name type="scientific">Ceratitis capitata</name>
    <name type="common">Mediterranean fruit fly</name>
    <name type="synonym">Tephritis capitata</name>
    <dbReference type="NCBI Taxonomy" id="7213"/>
    <lineage>
        <taxon>Eukaryota</taxon>
        <taxon>Metazoa</taxon>
        <taxon>Ecdysozoa</taxon>
        <taxon>Arthropoda</taxon>
        <taxon>Hexapoda</taxon>
        <taxon>Insecta</taxon>
        <taxon>Pterygota</taxon>
        <taxon>Neoptera</taxon>
        <taxon>Endopterygota</taxon>
        <taxon>Diptera</taxon>
        <taxon>Brachycera</taxon>
        <taxon>Muscomorpha</taxon>
        <taxon>Tephritoidea</taxon>
        <taxon>Tephritidae</taxon>
        <taxon>Ceratitis</taxon>
        <taxon>Ceratitis</taxon>
    </lineage>
</organism>
<evidence type="ECO:0000313" key="1">
    <source>
        <dbReference type="EMBL" id="CAD7001515.1"/>
    </source>
</evidence>
<gene>
    <name evidence="1" type="ORF">CCAP1982_LOCUS10012</name>
</gene>
<sequence length="121" mass="13088">MSQQVVFQSETLSAFGALKGSISLIQQKMLDSAYEGHISGHNPNRVAQNTVPVQLFYQPLSHDSTTLVQAAAATHPQAVVTKVPGVIHHQQPQQQLTNSITLNSSKLHLPNQSHTFALVGN</sequence>
<dbReference type="Proteomes" id="UP000606786">
    <property type="component" value="Unassembled WGS sequence"/>
</dbReference>
<accession>A0A811UU67</accession>